<keyword evidence="2" id="KW-1185">Reference proteome</keyword>
<accession>A0A517SR06</accession>
<dbReference type="OrthoDB" id="9146593at2"/>
<dbReference type="RefSeq" id="WP_145269800.1">
    <property type="nucleotide sequence ID" value="NZ_CP036272.1"/>
</dbReference>
<protein>
    <recommendedName>
        <fullName evidence="3">DUF1552 domain-containing protein</fullName>
    </recommendedName>
</protein>
<dbReference type="AlphaFoldDB" id="A0A517SR06"/>
<dbReference type="Proteomes" id="UP000315003">
    <property type="component" value="Chromosome"/>
</dbReference>
<proteinExistence type="predicted"/>
<dbReference type="InterPro" id="IPR011447">
    <property type="entry name" value="DUF1552"/>
</dbReference>
<evidence type="ECO:0000313" key="1">
    <source>
        <dbReference type="EMBL" id="QDT58556.1"/>
    </source>
</evidence>
<name>A0A517SR06_9BACT</name>
<evidence type="ECO:0008006" key="3">
    <source>
        <dbReference type="Google" id="ProtNLM"/>
    </source>
</evidence>
<gene>
    <name evidence="1" type="ORF">SV7mr_10490</name>
</gene>
<dbReference type="EMBL" id="CP036272">
    <property type="protein sequence ID" value="QDT58556.1"/>
    <property type="molecule type" value="Genomic_DNA"/>
</dbReference>
<organism evidence="1 2">
    <name type="scientific">Stieleria bergensis</name>
    <dbReference type="NCBI Taxonomy" id="2528025"/>
    <lineage>
        <taxon>Bacteria</taxon>
        <taxon>Pseudomonadati</taxon>
        <taxon>Planctomycetota</taxon>
        <taxon>Planctomycetia</taxon>
        <taxon>Pirellulales</taxon>
        <taxon>Pirellulaceae</taxon>
        <taxon>Stieleria</taxon>
    </lineage>
</organism>
<dbReference type="PROSITE" id="PS51318">
    <property type="entry name" value="TAT"/>
    <property type="match status" value="1"/>
</dbReference>
<dbReference type="Pfam" id="PF07586">
    <property type="entry name" value="HXXSHH"/>
    <property type="match status" value="1"/>
</dbReference>
<evidence type="ECO:0000313" key="2">
    <source>
        <dbReference type="Proteomes" id="UP000315003"/>
    </source>
</evidence>
<sequence>MTQSLKRPPLARRTLLRAAGISIALPSLESWRQAKASEAKTSPDDAHARRMVCVGNMLGFYPGAFWPQAPAADQFGTDQSRTMELSSTLKTLDAHRGDFTVIHGLDHGLTGGHFSIHAFLSGVRSVDAKSMPLANMTLDQYAAEKVSGFNRFDSLTIGSETGIHGGCQMSWTRTGTRVPPITGPAQLFEKLFIGVAEKDKARAADRFRLKNSILDSVGEDAKSIAKELNPQDRQKLEEYFSSIREVEKRLVNTRRWVDVPKPEAPLGKPKNTNMVDDLPILYDLMVLALQTDSTRIATLEIGGDFEARDFGFKAGYHSLSHHGKRQESIDALKTIEAYQVEHFARFLEKLRASQIGETNLLEQTSVLFGSGMGDANTHTNVNLPVILAGGGFKHLGQLGFDRNAKDTPPMNNLFVSMLQRFGLPVDEFQTGTGTLRGLEMVG</sequence>
<dbReference type="InterPro" id="IPR006311">
    <property type="entry name" value="TAT_signal"/>
</dbReference>
<reference evidence="1 2" key="1">
    <citation type="submission" date="2019-02" db="EMBL/GenBank/DDBJ databases">
        <title>Deep-cultivation of Planctomycetes and their phenomic and genomic characterization uncovers novel biology.</title>
        <authorList>
            <person name="Wiegand S."/>
            <person name="Jogler M."/>
            <person name="Boedeker C."/>
            <person name="Pinto D."/>
            <person name="Vollmers J."/>
            <person name="Rivas-Marin E."/>
            <person name="Kohn T."/>
            <person name="Peeters S.H."/>
            <person name="Heuer A."/>
            <person name="Rast P."/>
            <person name="Oberbeckmann S."/>
            <person name="Bunk B."/>
            <person name="Jeske O."/>
            <person name="Meyerdierks A."/>
            <person name="Storesund J.E."/>
            <person name="Kallscheuer N."/>
            <person name="Luecker S."/>
            <person name="Lage O.M."/>
            <person name="Pohl T."/>
            <person name="Merkel B.J."/>
            <person name="Hornburger P."/>
            <person name="Mueller R.-W."/>
            <person name="Bruemmer F."/>
            <person name="Labrenz M."/>
            <person name="Spormann A.M."/>
            <person name="Op den Camp H."/>
            <person name="Overmann J."/>
            <person name="Amann R."/>
            <person name="Jetten M.S.M."/>
            <person name="Mascher T."/>
            <person name="Medema M.H."/>
            <person name="Devos D.P."/>
            <person name="Kaster A.-K."/>
            <person name="Ovreas L."/>
            <person name="Rohde M."/>
            <person name="Galperin M.Y."/>
            <person name="Jogler C."/>
        </authorList>
    </citation>
    <scope>NUCLEOTIDE SEQUENCE [LARGE SCALE GENOMIC DNA]</scope>
    <source>
        <strain evidence="1 2">SV_7m_r</strain>
    </source>
</reference>